<gene>
    <name evidence="2" type="ORF">C1645_764061</name>
</gene>
<evidence type="ECO:0008006" key="4">
    <source>
        <dbReference type="Google" id="ProtNLM"/>
    </source>
</evidence>
<protein>
    <recommendedName>
        <fullName evidence="4">DUF1764-domain-containing protein</fullName>
    </recommendedName>
</protein>
<accession>A0A397T4M9</accession>
<comment type="caution">
    <text evidence="2">The sequence shown here is derived from an EMBL/GenBank/DDBJ whole genome shotgun (WGS) entry which is preliminary data.</text>
</comment>
<dbReference type="PANTHER" id="PTHR34066">
    <property type="entry name" value="GROWTH FACTOR 2"/>
    <property type="match status" value="1"/>
</dbReference>
<sequence>MSSTKPKTDNKKSKVEKKEYSTSIKNKNNKKSTTNDNDKNKKVIENSKSEIDNIFASAKSKKVSTDSQPQELSSSTASSSSSTIKQKVEEFVFKVPAIPDKSQSAKRKLELNDDNGFSDSRGTKSRKTTEDGLPIFDIKELNIGNGGDTPLCPFDCDCCECSFRLPSVYNNVHGIKF</sequence>
<dbReference type="PANTHER" id="PTHR34066:SF1">
    <property type="entry name" value="DUF1764 FAMILY PROTEIN"/>
    <property type="match status" value="1"/>
</dbReference>
<dbReference type="Pfam" id="PF08576">
    <property type="entry name" value="DUF1764"/>
    <property type="match status" value="1"/>
</dbReference>
<dbReference type="OrthoDB" id="20835at2759"/>
<feature type="compositionally biased region" description="Low complexity" evidence="1">
    <location>
        <begin position="21"/>
        <end position="35"/>
    </location>
</feature>
<dbReference type="AlphaFoldDB" id="A0A397T4M9"/>
<feature type="compositionally biased region" description="Low complexity" evidence="1">
    <location>
        <begin position="73"/>
        <end position="83"/>
    </location>
</feature>
<feature type="region of interest" description="Disordered" evidence="1">
    <location>
        <begin position="1"/>
        <end position="84"/>
    </location>
</feature>
<evidence type="ECO:0000256" key="1">
    <source>
        <dbReference type="SAM" id="MobiDB-lite"/>
    </source>
</evidence>
<dbReference type="Proteomes" id="UP000265703">
    <property type="component" value="Unassembled WGS sequence"/>
</dbReference>
<dbReference type="EMBL" id="QKYT01000117">
    <property type="protein sequence ID" value="RIA92782.1"/>
    <property type="molecule type" value="Genomic_DNA"/>
</dbReference>
<evidence type="ECO:0000313" key="2">
    <source>
        <dbReference type="EMBL" id="RIA92782.1"/>
    </source>
</evidence>
<proteinExistence type="predicted"/>
<feature type="region of interest" description="Disordered" evidence="1">
    <location>
        <begin position="101"/>
        <end position="131"/>
    </location>
</feature>
<evidence type="ECO:0000313" key="3">
    <source>
        <dbReference type="Proteomes" id="UP000265703"/>
    </source>
</evidence>
<feature type="compositionally biased region" description="Basic and acidic residues" evidence="1">
    <location>
        <begin position="1"/>
        <end position="20"/>
    </location>
</feature>
<organism evidence="2 3">
    <name type="scientific">Glomus cerebriforme</name>
    <dbReference type="NCBI Taxonomy" id="658196"/>
    <lineage>
        <taxon>Eukaryota</taxon>
        <taxon>Fungi</taxon>
        <taxon>Fungi incertae sedis</taxon>
        <taxon>Mucoromycota</taxon>
        <taxon>Glomeromycotina</taxon>
        <taxon>Glomeromycetes</taxon>
        <taxon>Glomerales</taxon>
        <taxon>Glomeraceae</taxon>
        <taxon>Glomus</taxon>
    </lineage>
</organism>
<name>A0A397T4M9_9GLOM</name>
<dbReference type="InterPro" id="IPR013885">
    <property type="entry name" value="DUF1764_euk"/>
</dbReference>
<reference evidence="2 3" key="1">
    <citation type="submission" date="2018-06" db="EMBL/GenBank/DDBJ databases">
        <title>Comparative genomics reveals the genomic features of Rhizophagus irregularis, R. cerebriforme, R. diaphanum and Gigaspora rosea, and their symbiotic lifestyle signature.</title>
        <authorList>
            <person name="Morin E."/>
            <person name="San Clemente H."/>
            <person name="Chen E.C.H."/>
            <person name="De La Providencia I."/>
            <person name="Hainaut M."/>
            <person name="Kuo A."/>
            <person name="Kohler A."/>
            <person name="Murat C."/>
            <person name="Tang N."/>
            <person name="Roy S."/>
            <person name="Loubradou J."/>
            <person name="Henrissat B."/>
            <person name="Grigoriev I.V."/>
            <person name="Corradi N."/>
            <person name="Roux C."/>
            <person name="Martin F.M."/>
        </authorList>
    </citation>
    <scope>NUCLEOTIDE SEQUENCE [LARGE SCALE GENOMIC DNA]</scope>
    <source>
        <strain evidence="2 3">DAOM 227022</strain>
    </source>
</reference>
<feature type="compositionally biased region" description="Basic and acidic residues" evidence="1">
    <location>
        <begin position="36"/>
        <end position="51"/>
    </location>
</feature>
<keyword evidence="3" id="KW-1185">Reference proteome</keyword>